<keyword evidence="2" id="KW-1185">Reference proteome</keyword>
<dbReference type="GeneID" id="55636304"/>
<dbReference type="RefSeq" id="WP_158648671.1">
    <property type="nucleotide sequence ID" value="NZ_LT981265.1"/>
</dbReference>
<organism evidence="1 2">
    <name type="scientific">Candidatus Nitrosocaldus cavascurensis</name>
    <dbReference type="NCBI Taxonomy" id="2058097"/>
    <lineage>
        <taxon>Archaea</taxon>
        <taxon>Nitrososphaerota</taxon>
        <taxon>Nitrososphaeria</taxon>
        <taxon>Candidatus Nitrosocaldales</taxon>
        <taxon>Candidatus Nitrosocaldaceae</taxon>
        <taxon>Candidatus Nitrosocaldus</taxon>
    </lineage>
</organism>
<evidence type="ECO:0000313" key="1">
    <source>
        <dbReference type="EMBL" id="SPC34584.1"/>
    </source>
</evidence>
<protein>
    <recommendedName>
        <fullName evidence="3">ClpX-type ZB domain-containing protein</fullName>
    </recommendedName>
</protein>
<name>A0A2K5ASK6_9ARCH</name>
<sequence length="53" mass="6304">MVECVRCHRDTNEFVLVPVEQKVYIICHDCVREIIRKYVESIKDKGFSDIDMT</sequence>
<dbReference type="Proteomes" id="UP000236248">
    <property type="component" value="Chromosome NCAV"/>
</dbReference>
<dbReference type="EMBL" id="LT981265">
    <property type="protein sequence ID" value="SPC34584.1"/>
    <property type="molecule type" value="Genomic_DNA"/>
</dbReference>
<reference evidence="2" key="1">
    <citation type="submission" date="2018-01" db="EMBL/GenBank/DDBJ databases">
        <authorList>
            <person name="Kerou L M."/>
        </authorList>
    </citation>
    <scope>NUCLEOTIDE SEQUENCE [LARGE SCALE GENOMIC DNA]</scope>
    <source>
        <strain evidence="2">SCU2</strain>
    </source>
</reference>
<gene>
    <name evidence="1" type="ORF">NCAV_1418</name>
</gene>
<evidence type="ECO:0008006" key="3">
    <source>
        <dbReference type="Google" id="ProtNLM"/>
    </source>
</evidence>
<accession>A0A2K5ASK6</accession>
<proteinExistence type="predicted"/>
<dbReference type="AlphaFoldDB" id="A0A2K5ASK6"/>
<evidence type="ECO:0000313" key="2">
    <source>
        <dbReference type="Proteomes" id="UP000236248"/>
    </source>
</evidence>
<dbReference type="KEGG" id="ncv:NCAV_1418"/>